<dbReference type="Proteomes" id="UP001610444">
    <property type="component" value="Unassembled WGS sequence"/>
</dbReference>
<dbReference type="GeneID" id="98154327"/>
<evidence type="ECO:0000313" key="2">
    <source>
        <dbReference type="Proteomes" id="UP001610444"/>
    </source>
</evidence>
<reference evidence="1 2" key="1">
    <citation type="submission" date="2024-07" db="EMBL/GenBank/DDBJ databases">
        <title>Section-level genome sequencing and comparative genomics of Aspergillus sections Usti and Cavernicolus.</title>
        <authorList>
            <consortium name="Lawrence Berkeley National Laboratory"/>
            <person name="Nybo J.L."/>
            <person name="Vesth T.C."/>
            <person name="Theobald S."/>
            <person name="Frisvad J.C."/>
            <person name="Larsen T.O."/>
            <person name="Kjaerboelling I."/>
            <person name="Rothschild-Mancinelli K."/>
            <person name="Lyhne E.K."/>
            <person name="Kogle M.E."/>
            <person name="Barry K."/>
            <person name="Clum A."/>
            <person name="Na H."/>
            <person name="Ledsgaard L."/>
            <person name="Lin J."/>
            <person name="Lipzen A."/>
            <person name="Kuo A."/>
            <person name="Riley R."/>
            <person name="Mondo S."/>
            <person name="LaButti K."/>
            <person name="Haridas S."/>
            <person name="Pangalinan J."/>
            <person name="Salamov A.A."/>
            <person name="Simmons B.A."/>
            <person name="Magnuson J.K."/>
            <person name="Chen J."/>
            <person name="Drula E."/>
            <person name="Henrissat B."/>
            <person name="Wiebenga A."/>
            <person name="Lubbers R.J."/>
            <person name="Gomes A.C."/>
            <person name="Macurrencykelacurrency M.R."/>
            <person name="Stajich J."/>
            <person name="Grigoriev I.V."/>
            <person name="Mortensen U.H."/>
            <person name="De vries R.P."/>
            <person name="Baker S.E."/>
            <person name="Andersen M.R."/>
        </authorList>
    </citation>
    <scope>NUCLEOTIDE SEQUENCE [LARGE SCALE GENOMIC DNA]</scope>
    <source>
        <strain evidence="1 2">CBS 756.74</strain>
    </source>
</reference>
<comment type="caution">
    <text evidence="1">The sequence shown here is derived from an EMBL/GenBank/DDBJ whole genome shotgun (WGS) entry which is preliminary data.</text>
</comment>
<keyword evidence="2" id="KW-1185">Reference proteome</keyword>
<dbReference type="EMBL" id="JBFXLR010000008">
    <property type="protein sequence ID" value="KAL2856154.1"/>
    <property type="molecule type" value="Genomic_DNA"/>
</dbReference>
<organism evidence="1 2">
    <name type="scientific">Aspergillus pseudodeflectus</name>
    <dbReference type="NCBI Taxonomy" id="176178"/>
    <lineage>
        <taxon>Eukaryota</taxon>
        <taxon>Fungi</taxon>
        <taxon>Dikarya</taxon>
        <taxon>Ascomycota</taxon>
        <taxon>Pezizomycotina</taxon>
        <taxon>Eurotiomycetes</taxon>
        <taxon>Eurotiomycetidae</taxon>
        <taxon>Eurotiales</taxon>
        <taxon>Aspergillaceae</taxon>
        <taxon>Aspergillus</taxon>
        <taxon>Aspergillus subgen. Nidulantes</taxon>
    </lineage>
</organism>
<protein>
    <submittedName>
        <fullName evidence="1">Uncharacterized protein</fullName>
    </submittedName>
</protein>
<gene>
    <name evidence="1" type="ORF">BJX68DRAFT_230051</name>
</gene>
<accession>A0ABR4KWF9</accession>
<proteinExistence type="predicted"/>
<evidence type="ECO:0000313" key="1">
    <source>
        <dbReference type="EMBL" id="KAL2856154.1"/>
    </source>
</evidence>
<sequence length="57" mass="6245">MITAMVGISVCGGYVADPAEQEPLIHLLRYLEYDYAWPTQSTIAALQACQAQVLTET</sequence>
<dbReference type="RefSeq" id="XP_070902312.1">
    <property type="nucleotide sequence ID" value="XM_071039163.1"/>
</dbReference>
<name>A0ABR4KWF9_9EURO</name>